<dbReference type="InterPro" id="IPR001647">
    <property type="entry name" value="HTH_TetR"/>
</dbReference>
<dbReference type="PROSITE" id="PS01081">
    <property type="entry name" value="HTH_TETR_1"/>
    <property type="match status" value="1"/>
</dbReference>
<dbReference type="Gene3D" id="1.10.357.10">
    <property type="entry name" value="Tetracycline Repressor, domain 2"/>
    <property type="match status" value="1"/>
</dbReference>
<keyword evidence="1 2" id="KW-0238">DNA-binding</keyword>
<dbReference type="PANTHER" id="PTHR43479">
    <property type="entry name" value="ACREF/ENVCD OPERON REPRESSOR-RELATED"/>
    <property type="match status" value="1"/>
</dbReference>
<dbReference type="AlphaFoldDB" id="G4HL12"/>
<feature type="DNA-binding region" description="H-T-H motif" evidence="2">
    <location>
        <begin position="41"/>
        <end position="60"/>
    </location>
</feature>
<name>G4HL12_9BACL</name>
<dbReference type="EMBL" id="AGIP01000013">
    <property type="protein sequence ID" value="EHB57466.1"/>
    <property type="molecule type" value="Genomic_DNA"/>
</dbReference>
<accession>G4HL12</accession>
<protein>
    <submittedName>
        <fullName evidence="4">Regulatory protein TetR</fullName>
    </submittedName>
</protein>
<dbReference type="eggNOG" id="COG1309">
    <property type="taxonomic scope" value="Bacteria"/>
</dbReference>
<dbReference type="STRING" id="743719.PaelaDRAFT_4673"/>
<evidence type="ECO:0000256" key="2">
    <source>
        <dbReference type="PROSITE-ProRule" id="PRU00335"/>
    </source>
</evidence>
<evidence type="ECO:0000313" key="5">
    <source>
        <dbReference type="Proteomes" id="UP000003891"/>
    </source>
</evidence>
<dbReference type="PANTHER" id="PTHR43479:SF11">
    <property type="entry name" value="ACREF_ENVCD OPERON REPRESSOR-RELATED"/>
    <property type="match status" value="1"/>
</dbReference>
<dbReference type="GO" id="GO:0003677">
    <property type="term" value="F:DNA binding"/>
    <property type="evidence" value="ECO:0007669"/>
    <property type="project" value="UniProtKB-UniRule"/>
</dbReference>
<dbReference type="PATRIC" id="fig|743719.3.peg.4748"/>
<dbReference type="InterPro" id="IPR023772">
    <property type="entry name" value="DNA-bd_HTH_TetR-type_CS"/>
</dbReference>
<evidence type="ECO:0000256" key="1">
    <source>
        <dbReference type="ARBA" id="ARBA00023125"/>
    </source>
</evidence>
<sequence length="217" mass="24874">MKDVNSDMPKKFSEQEREWIRQKLLSEGRHQFETAGLRKTSVEDLTKAAGIAQGSFYMFFASKEELYYELLLEEEQRIRNAVLELFPPDEVCSKEGIKRFLSYSLRMMDESPLLRKMMDRGEMEMLFRKLPKAQLERNFSEDQEALLPIITAWQRTGILSGTPSESIVGMIRSLALLTLHKNDIGEAQYTATIELLVELLSAGMLAASRPFKGDEPV</sequence>
<dbReference type="SUPFAM" id="SSF46689">
    <property type="entry name" value="Homeodomain-like"/>
    <property type="match status" value="1"/>
</dbReference>
<dbReference type="InterPro" id="IPR050624">
    <property type="entry name" value="HTH-type_Tx_Regulator"/>
</dbReference>
<evidence type="ECO:0000259" key="3">
    <source>
        <dbReference type="PROSITE" id="PS50977"/>
    </source>
</evidence>
<evidence type="ECO:0000313" key="4">
    <source>
        <dbReference type="EMBL" id="EHB57466.1"/>
    </source>
</evidence>
<reference evidence="4 5" key="1">
    <citation type="submission" date="2011-09" db="EMBL/GenBank/DDBJ databases">
        <title>The draft genome of Paenibacillus lactis 154.</title>
        <authorList>
            <consortium name="US DOE Joint Genome Institute (JGI-PGF)"/>
            <person name="Lucas S."/>
            <person name="Han J."/>
            <person name="Lapidus A."/>
            <person name="Cheng J.-F."/>
            <person name="Goodwin L."/>
            <person name="Pitluck S."/>
            <person name="Peters L."/>
            <person name="Land M.L."/>
            <person name="Hauser L."/>
            <person name="Siebers A."/>
            <person name="Thelen M."/>
            <person name="Hugenholtz P."/>
            <person name="Allgaier M."/>
            <person name="Woyke T.J."/>
        </authorList>
    </citation>
    <scope>NUCLEOTIDE SEQUENCE [LARGE SCALE GENOMIC DNA]</scope>
    <source>
        <strain evidence="4 5">154</strain>
    </source>
</reference>
<dbReference type="InterPro" id="IPR009057">
    <property type="entry name" value="Homeodomain-like_sf"/>
</dbReference>
<feature type="domain" description="HTH tetR-type" evidence="3">
    <location>
        <begin position="18"/>
        <end position="78"/>
    </location>
</feature>
<gene>
    <name evidence="4" type="ORF">PaelaDRAFT_4673</name>
</gene>
<dbReference type="Proteomes" id="UP000003891">
    <property type="component" value="Unassembled WGS sequence"/>
</dbReference>
<organism evidence="4 5">
    <name type="scientific">Paenibacillus lactis 154</name>
    <dbReference type="NCBI Taxonomy" id="743719"/>
    <lineage>
        <taxon>Bacteria</taxon>
        <taxon>Bacillati</taxon>
        <taxon>Bacillota</taxon>
        <taxon>Bacilli</taxon>
        <taxon>Bacillales</taxon>
        <taxon>Paenibacillaceae</taxon>
        <taxon>Paenibacillus</taxon>
    </lineage>
</organism>
<dbReference type="Pfam" id="PF00440">
    <property type="entry name" value="TetR_N"/>
    <property type="match status" value="1"/>
</dbReference>
<dbReference type="PROSITE" id="PS50977">
    <property type="entry name" value="HTH_TETR_2"/>
    <property type="match status" value="1"/>
</dbReference>
<proteinExistence type="predicted"/>